<feature type="transmembrane region" description="Helical" evidence="1">
    <location>
        <begin position="169"/>
        <end position="194"/>
    </location>
</feature>
<comment type="caution">
    <text evidence="2">The sequence shown here is derived from an EMBL/GenBank/DDBJ whole genome shotgun (WGS) entry which is preliminary data.</text>
</comment>
<dbReference type="EMBL" id="BJYS01000035">
    <property type="protein sequence ID" value="GEO06376.1"/>
    <property type="molecule type" value="Genomic_DNA"/>
</dbReference>
<evidence type="ECO:0000313" key="3">
    <source>
        <dbReference type="Proteomes" id="UP000321532"/>
    </source>
</evidence>
<feature type="transmembrane region" description="Helical" evidence="1">
    <location>
        <begin position="20"/>
        <end position="42"/>
    </location>
</feature>
<reference evidence="2 3" key="1">
    <citation type="submission" date="2019-07" db="EMBL/GenBank/DDBJ databases">
        <title>Whole genome shotgun sequence of Adhaeribacter aerolatus NBRC 106133.</title>
        <authorList>
            <person name="Hosoyama A."/>
            <person name="Uohara A."/>
            <person name="Ohji S."/>
            <person name="Ichikawa N."/>
        </authorList>
    </citation>
    <scope>NUCLEOTIDE SEQUENCE [LARGE SCALE GENOMIC DNA]</scope>
    <source>
        <strain evidence="2 3">NBRC 106133</strain>
    </source>
</reference>
<keyword evidence="1" id="KW-0812">Transmembrane</keyword>
<keyword evidence="1" id="KW-0472">Membrane</keyword>
<evidence type="ECO:0000313" key="2">
    <source>
        <dbReference type="EMBL" id="GEO06376.1"/>
    </source>
</evidence>
<organism evidence="2 3">
    <name type="scientific">Adhaeribacter aerolatus</name>
    <dbReference type="NCBI Taxonomy" id="670289"/>
    <lineage>
        <taxon>Bacteria</taxon>
        <taxon>Pseudomonadati</taxon>
        <taxon>Bacteroidota</taxon>
        <taxon>Cytophagia</taxon>
        <taxon>Cytophagales</taxon>
        <taxon>Hymenobacteraceae</taxon>
        <taxon>Adhaeribacter</taxon>
    </lineage>
</organism>
<gene>
    <name evidence="2" type="ORF">AAE02nite_40400</name>
</gene>
<feature type="transmembrane region" description="Helical" evidence="1">
    <location>
        <begin position="54"/>
        <end position="74"/>
    </location>
</feature>
<dbReference type="RefSeq" id="WP_146902269.1">
    <property type="nucleotide sequence ID" value="NZ_BJYS01000035.1"/>
</dbReference>
<dbReference type="AlphaFoldDB" id="A0A512B333"/>
<name>A0A512B333_9BACT</name>
<keyword evidence="3" id="KW-1185">Reference proteome</keyword>
<evidence type="ECO:0000256" key="1">
    <source>
        <dbReference type="SAM" id="Phobius"/>
    </source>
</evidence>
<protein>
    <submittedName>
        <fullName evidence="2">Uncharacterized protein</fullName>
    </submittedName>
</protein>
<keyword evidence="1" id="KW-1133">Transmembrane helix</keyword>
<feature type="transmembrane region" description="Helical" evidence="1">
    <location>
        <begin position="229"/>
        <end position="247"/>
    </location>
</feature>
<feature type="transmembrane region" description="Helical" evidence="1">
    <location>
        <begin position="140"/>
        <end position="162"/>
    </location>
</feature>
<dbReference type="Proteomes" id="UP000321532">
    <property type="component" value="Unassembled WGS sequence"/>
</dbReference>
<dbReference type="OrthoDB" id="1523880at2"/>
<sequence length="252" mass="28952">MKLINVSLLLKRQLKEHYQLYLLGSVALFGLLSLLFLLVHQWRDSFAGAVQNGVFLIGLFLSGGIFTATMFQEFSVPAKGIWLLGIPATAAEKVIAAIFLSGFAFLVVYLSIFYLADWLFVWLTYKEYSTTPLNLFRNGFYWLIFTYFLFNGIILLGSVYFYKLSFIKTLLALLLVLISLNYLNNFLMMVISGIENINSSTPLSGFQFEHQGENVYVTLPESLDNLSNFFVRFVLPVVFWGITWLRFREKEI</sequence>
<accession>A0A512B333</accession>
<feature type="transmembrane region" description="Helical" evidence="1">
    <location>
        <begin position="94"/>
        <end position="120"/>
    </location>
</feature>
<proteinExistence type="predicted"/>